<dbReference type="AlphaFoldDB" id="A0AAN6K7G0"/>
<evidence type="ECO:0000313" key="4">
    <source>
        <dbReference type="Proteomes" id="UP001175353"/>
    </source>
</evidence>
<accession>A0AAN6K7G0</accession>
<feature type="compositionally biased region" description="Low complexity" evidence="1">
    <location>
        <begin position="266"/>
        <end position="276"/>
    </location>
</feature>
<reference evidence="3" key="1">
    <citation type="submission" date="2023-06" db="EMBL/GenBank/DDBJ databases">
        <title>Black Yeasts Isolated from many extreme environments.</title>
        <authorList>
            <person name="Coleine C."/>
            <person name="Stajich J.E."/>
            <person name="Selbmann L."/>
        </authorList>
    </citation>
    <scope>NUCLEOTIDE SEQUENCE</scope>
    <source>
        <strain evidence="3">CCFEE 5200</strain>
    </source>
</reference>
<dbReference type="EMBL" id="JAUJLE010000208">
    <property type="protein sequence ID" value="KAK0968415.1"/>
    <property type="molecule type" value="Genomic_DNA"/>
</dbReference>
<dbReference type="GO" id="GO:0005886">
    <property type="term" value="C:plasma membrane"/>
    <property type="evidence" value="ECO:0007669"/>
    <property type="project" value="TreeGrafter"/>
</dbReference>
<keyword evidence="2" id="KW-0812">Transmembrane</keyword>
<proteinExistence type="predicted"/>
<keyword evidence="2" id="KW-1133">Transmembrane helix</keyword>
<name>A0AAN6K7G0_9PEZI</name>
<feature type="region of interest" description="Disordered" evidence="1">
    <location>
        <begin position="86"/>
        <end position="106"/>
    </location>
</feature>
<evidence type="ECO:0000256" key="1">
    <source>
        <dbReference type="SAM" id="MobiDB-lite"/>
    </source>
</evidence>
<organism evidence="3 4">
    <name type="scientific">Friedmanniomyces endolithicus</name>
    <dbReference type="NCBI Taxonomy" id="329885"/>
    <lineage>
        <taxon>Eukaryota</taxon>
        <taxon>Fungi</taxon>
        <taxon>Dikarya</taxon>
        <taxon>Ascomycota</taxon>
        <taxon>Pezizomycotina</taxon>
        <taxon>Dothideomycetes</taxon>
        <taxon>Dothideomycetidae</taxon>
        <taxon>Mycosphaerellales</taxon>
        <taxon>Teratosphaeriaceae</taxon>
        <taxon>Friedmanniomyces</taxon>
    </lineage>
</organism>
<sequence length="322" mass="35389">MATLLWQRSLASDAAGVKTTFSSWNSCMSKAYCKWPVIVGIIIGSLIVLSLLWCLFQCLCCGAECCCGCLACCNACCPSPRRSKRDNAGYQQQPPPPPPQPVYQPYPQYQSVPPPMYAAAGGYRGTQPLAQTATFDAPGPKASLPQVYNEDALPPMPSWDNATSKHVEEEDNEDMEMAKLEHPQEAQQQSLLQHQDEYREPYGYEQPQLQLQATPAAGDMGTMHATPYHDYDHHQQYAASPISTARNSAYPPTYPTSPPSNRYEPPQHFQPQQQQQWGGGGGYAPSTMAPSYHTAQPGMYDPAPSQGAGLSRKPVQGSWRDV</sequence>
<dbReference type="PANTHER" id="PTHR40018">
    <property type="entry name" value="[PSI+] INDUCTION PROTEIN 2"/>
    <property type="match status" value="1"/>
</dbReference>
<dbReference type="Proteomes" id="UP001175353">
    <property type="component" value="Unassembled WGS sequence"/>
</dbReference>
<feature type="compositionally biased region" description="Pro residues" evidence="1">
    <location>
        <begin position="93"/>
        <end position="104"/>
    </location>
</feature>
<evidence type="ECO:0000256" key="2">
    <source>
        <dbReference type="SAM" id="Phobius"/>
    </source>
</evidence>
<feature type="transmembrane region" description="Helical" evidence="2">
    <location>
        <begin position="35"/>
        <end position="56"/>
    </location>
</feature>
<dbReference type="InterPro" id="IPR037504">
    <property type="entry name" value="PSI_induc_2"/>
</dbReference>
<evidence type="ECO:0000313" key="3">
    <source>
        <dbReference type="EMBL" id="KAK0968415.1"/>
    </source>
</evidence>
<keyword evidence="4" id="KW-1185">Reference proteome</keyword>
<dbReference type="GO" id="GO:0005935">
    <property type="term" value="C:cellular bud neck"/>
    <property type="evidence" value="ECO:0007669"/>
    <property type="project" value="TreeGrafter"/>
</dbReference>
<feature type="region of interest" description="Disordered" evidence="1">
    <location>
        <begin position="240"/>
        <end position="322"/>
    </location>
</feature>
<keyword evidence="2" id="KW-0472">Membrane</keyword>
<gene>
    <name evidence="3" type="ORF">LTR91_016760</name>
</gene>
<protein>
    <submittedName>
        <fullName evidence="3">Uncharacterized protein</fullName>
    </submittedName>
</protein>
<dbReference type="PANTHER" id="PTHR40018:SF1">
    <property type="entry name" value="[PSI+] INDUCTION PROTEIN 2"/>
    <property type="match status" value="1"/>
</dbReference>
<comment type="caution">
    <text evidence="3">The sequence shown here is derived from an EMBL/GenBank/DDBJ whole genome shotgun (WGS) entry which is preliminary data.</text>
</comment>